<dbReference type="CDD" id="cd01949">
    <property type="entry name" value="GGDEF"/>
    <property type="match status" value="1"/>
</dbReference>
<dbReference type="InterPro" id="IPR000160">
    <property type="entry name" value="GGDEF_dom"/>
</dbReference>
<evidence type="ECO:0000313" key="6">
    <source>
        <dbReference type="Proteomes" id="UP000033070"/>
    </source>
</evidence>
<evidence type="ECO:0000313" key="5">
    <source>
        <dbReference type="EMBL" id="BBE49945.1"/>
    </source>
</evidence>
<evidence type="ECO:0000259" key="4">
    <source>
        <dbReference type="PROSITE" id="PS50887"/>
    </source>
</evidence>
<dbReference type="STRING" id="1188319.OYT1_00380"/>
<comment type="catalytic activity">
    <reaction evidence="2">
        <text>2 GTP = 3',3'-c-di-GMP + 2 diphosphate</text>
        <dbReference type="Rhea" id="RHEA:24898"/>
        <dbReference type="ChEBI" id="CHEBI:33019"/>
        <dbReference type="ChEBI" id="CHEBI:37565"/>
        <dbReference type="ChEBI" id="CHEBI:58805"/>
        <dbReference type="EC" id="2.7.7.65"/>
    </reaction>
</comment>
<dbReference type="EMBL" id="AP018738">
    <property type="protein sequence ID" value="BBE49945.1"/>
    <property type="molecule type" value="Genomic_DNA"/>
</dbReference>
<dbReference type="NCBIfam" id="TIGR00254">
    <property type="entry name" value="GGDEF"/>
    <property type="match status" value="1"/>
</dbReference>
<dbReference type="KEGG" id="fam:OYT1_ch0372"/>
<organism evidence="5 6">
    <name type="scientific">Ferriphaselus amnicola</name>
    <dbReference type="NCBI Taxonomy" id="1188319"/>
    <lineage>
        <taxon>Bacteria</taxon>
        <taxon>Pseudomonadati</taxon>
        <taxon>Pseudomonadota</taxon>
        <taxon>Betaproteobacteria</taxon>
        <taxon>Nitrosomonadales</taxon>
        <taxon>Gallionellaceae</taxon>
        <taxon>Ferriphaselus</taxon>
    </lineage>
</organism>
<sequence>MNNPAEIARETLKLLASRKLAATPNNYTAVYQEISGEPVEASGAETILVGVAQRLVKESPKTSAIGKSLKQAISSRDWARCQNELQHFLFPPAEQTKAAPLAWSDLIRDLLRQLETTHKGLTIARKREGLETVLGRFSSDPAVLSEKLQGLIRSWSSGQTETLDAKVSNETEITAPQLSAAPAVIDTASPGATMPNLADHALLGQLGELLAQTLESTLQLHPELSGEVTALIGQVRTAHSHDQINQLAEKLRHFWLHMELHGGDKIKVQEGLIRLLRMLVENVSELVADDKWLHGQIGMFQEIIANPIDKHIIADAERSLRDAIIKQGLLQQSLTDAKSTLKTLMSSFIDRLGELTDTTGEYHTKMESYSQKIGGTDNLAELGHILDDIMQDTRTIQESALRSRDELLATRKQADEAERRIHELETELEHVSELVREDQLTGALNRRGLDEIMEREYKRADRNPTPIIIALLDVDNFKRLNDTLGHQAGDQALIHLASVIKDALRPSDSVGRYGGEEFIIVLPDTALEEGIATISRLQRELTKRFFMHNNERQLITFSAGVALRSENETADDTIARADQAMYLAKQTGKNRVVAAD</sequence>
<name>A0A2Z6G9F9_9PROT</name>
<dbReference type="PANTHER" id="PTHR45138">
    <property type="entry name" value="REGULATORY COMPONENTS OF SENSORY TRANSDUCTION SYSTEM"/>
    <property type="match status" value="1"/>
</dbReference>
<dbReference type="Proteomes" id="UP000033070">
    <property type="component" value="Chromosome"/>
</dbReference>
<dbReference type="InterPro" id="IPR029787">
    <property type="entry name" value="Nucleotide_cyclase"/>
</dbReference>
<dbReference type="RefSeq" id="WP_062625612.1">
    <property type="nucleotide sequence ID" value="NZ_AP018738.1"/>
</dbReference>
<proteinExistence type="predicted"/>
<gene>
    <name evidence="5" type="ORF">OYT1_ch0372</name>
</gene>
<dbReference type="SUPFAM" id="SSF55073">
    <property type="entry name" value="Nucleotide cyclase"/>
    <property type="match status" value="1"/>
</dbReference>
<evidence type="ECO:0000256" key="2">
    <source>
        <dbReference type="ARBA" id="ARBA00034247"/>
    </source>
</evidence>
<dbReference type="PROSITE" id="PS50887">
    <property type="entry name" value="GGDEF"/>
    <property type="match status" value="1"/>
</dbReference>
<dbReference type="AlphaFoldDB" id="A0A2Z6G9F9"/>
<feature type="domain" description="GGDEF" evidence="4">
    <location>
        <begin position="465"/>
        <end position="596"/>
    </location>
</feature>
<dbReference type="Pfam" id="PF00990">
    <property type="entry name" value="GGDEF"/>
    <property type="match status" value="1"/>
</dbReference>
<dbReference type="GO" id="GO:0052621">
    <property type="term" value="F:diguanylate cyclase activity"/>
    <property type="evidence" value="ECO:0007669"/>
    <property type="project" value="UniProtKB-EC"/>
</dbReference>
<reference evidence="5 6" key="1">
    <citation type="submission" date="2018-06" db="EMBL/GenBank/DDBJ databases">
        <title>OYT1 Genome Sequencing.</title>
        <authorList>
            <person name="Kato S."/>
            <person name="Itoh T."/>
            <person name="Ohkuma M."/>
        </authorList>
    </citation>
    <scope>NUCLEOTIDE SEQUENCE [LARGE SCALE GENOMIC DNA]</scope>
    <source>
        <strain evidence="5 6">OYT1</strain>
    </source>
</reference>
<dbReference type="OrthoDB" id="9813903at2"/>
<dbReference type="InterPro" id="IPR043128">
    <property type="entry name" value="Rev_trsase/Diguanyl_cyclase"/>
</dbReference>
<evidence type="ECO:0000256" key="3">
    <source>
        <dbReference type="SAM" id="Coils"/>
    </source>
</evidence>
<dbReference type="SMART" id="SM00267">
    <property type="entry name" value="GGDEF"/>
    <property type="match status" value="1"/>
</dbReference>
<evidence type="ECO:0000256" key="1">
    <source>
        <dbReference type="ARBA" id="ARBA00012528"/>
    </source>
</evidence>
<dbReference type="FunFam" id="3.30.70.270:FF:000001">
    <property type="entry name" value="Diguanylate cyclase domain protein"/>
    <property type="match status" value="1"/>
</dbReference>
<keyword evidence="3" id="KW-0175">Coiled coil</keyword>
<feature type="coiled-coil region" evidence="3">
    <location>
        <begin position="400"/>
        <end position="434"/>
    </location>
</feature>
<dbReference type="EC" id="2.7.7.65" evidence="1"/>
<keyword evidence="6" id="KW-1185">Reference proteome</keyword>
<dbReference type="InterPro" id="IPR050469">
    <property type="entry name" value="Diguanylate_Cyclase"/>
</dbReference>
<accession>A0A2Z6G9F9</accession>
<dbReference type="Gene3D" id="3.30.70.270">
    <property type="match status" value="1"/>
</dbReference>
<dbReference type="PANTHER" id="PTHR45138:SF9">
    <property type="entry name" value="DIGUANYLATE CYCLASE DGCM-RELATED"/>
    <property type="match status" value="1"/>
</dbReference>
<protein>
    <recommendedName>
        <fullName evidence="1">diguanylate cyclase</fullName>
        <ecNumber evidence="1">2.7.7.65</ecNumber>
    </recommendedName>
</protein>